<dbReference type="SUPFAM" id="SSF117281">
    <property type="entry name" value="Kelch motif"/>
    <property type="match status" value="1"/>
</dbReference>
<dbReference type="AlphaFoldDB" id="A0A261Y865"/>
<reference evidence="5 6" key="1">
    <citation type="journal article" date="2017" name="Mycologia">
        <title>Bifiguratus adelaidae, gen. et sp. nov., a new member of Mucoromycotina in endophytic and soil-dwelling habitats.</title>
        <authorList>
            <person name="Torres-Cruz T.J."/>
            <person name="Billingsley Tobias T.L."/>
            <person name="Almatruk M."/>
            <person name="Hesse C."/>
            <person name="Kuske C.R."/>
            <person name="Desiro A."/>
            <person name="Benucci G.M."/>
            <person name="Bonito G."/>
            <person name="Stajich J.E."/>
            <person name="Dunlap C."/>
            <person name="Arnold A.E."/>
            <person name="Porras-Alfaro A."/>
        </authorList>
    </citation>
    <scope>NUCLEOTIDE SEQUENCE [LARGE SCALE GENOMIC DNA]</scope>
    <source>
        <strain evidence="5 6">AZ0501</strain>
    </source>
</reference>
<keyword evidence="3" id="KW-0812">Transmembrane</keyword>
<dbReference type="PANTHER" id="PTHR47435">
    <property type="entry name" value="KELCH REPEAT PROTEIN (AFU_ORTHOLOGUE AFUA_5G12780)"/>
    <property type="match status" value="1"/>
</dbReference>
<dbReference type="Pfam" id="PF24681">
    <property type="entry name" value="Kelch_KLHDC2_KLHL20_DRC7"/>
    <property type="match status" value="1"/>
</dbReference>
<dbReference type="EMBL" id="MVBO01000001">
    <property type="protein sequence ID" value="OZJ06802.1"/>
    <property type="molecule type" value="Genomic_DNA"/>
</dbReference>
<feature type="transmembrane region" description="Helical" evidence="3">
    <location>
        <begin position="360"/>
        <end position="384"/>
    </location>
</feature>
<evidence type="ECO:0000256" key="3">
    <source>
        <dbReference type="SAM" id="Phobius"/>
    </source>
</evidence>
<comment type="caution">
    <text evidence="5">The sequence shown here is derived from an EMBL/GenBank/DDBJ whole genome shotgun (WGS) entry which is preliminary data.</text>
</comment>
<proteinExistence type="predicted"/>
<evidence type="ECO:0000313" key="6">
    <source>
        <dbReference type="Proteomes" id="UP000242875"/>
    </source>
</evidence>
<keyword evidence="3" id="KW-1133">Transmembrane helix</keyword>
<evidence type="ECO:0008006" key="7">
    <source>
        <dbReference type="Google" id="ProtNLM"/>
    </source>
</evidence>
<sequence length="540" mass="58136">MLSSMLALVLIGTAGRIVQAIPVWNQCSFVYNDTFYLLGPNQPASMNTNFSFTKAPINLNGQTTWTSLDANSNMLVDPRPCVVTTNGTLLTGVDEHGTMQGFDLVSQSSMGQIQTCNGRQHSLFTADDQLMIQVFDVLYIFGPANATLSNVFYTLNLTSLNCMAHTLDRTSEPTPSWKNMGLTFANGVIYAFGGSQGANGNLTYSASIYTFNITQRSWSLLNSSKLDMPLDSIHVVNYNNQKVFLFPGGTTGEKTPKGMRVFDLSTSSIIIADSQNEPPGDGVFGSSFGYMGDALLIFGGVHGSSLTISNTLAIFNMTTSSWASVANAPTVFANNGPVFFGGNFTVNPNVNLRGDQAKPAVPVIVGSVIGGIFVMAACVGFIYLSKRRWPDMQDTDDKTGPARTPYNRRIAYLQRKGSMLEPLNFVASSQTDSSPVPPSVESSPAQIRCPDKLRQLGNESHHTLASLEAPIAAYFPATAIPRTSATRPNFSRNGTLATDVQDVAFVSSHHGFTASSNIPLFVVNADKFSPASEISMPKFT</sequence>
<dbReference type="GO" id="GO:0019760">
    <property type="term" value="P:glucosinolate metabolic process"/>
    <property type="evidence" value="ECO:0007669"/>
    <property type="project" value="UniProtKB-ARBA"/>
</dbReference>
<keyword evidence="6" id="KW-1185">Reference proteome</keyword>
<keyword evidence="1" id="KW-0677">Repeat</keyword>
<feature type="signal peptide" evidence="4">
    <location>
        <begin position="1"/>
        <end position="20"/>
    </location>
</feature>
<evidence type="ECO:0000256" key="1">
    <source>
        <dbReference type="ARBA" id="ARBA00022737"/>
    </source>
</evidence>
<organism evidence="5 6">
    <name type="scientific">Bifiguratus adelaidae</name>
    <dbReference type="NCBI Taxonomy" id="1938954"/>
    <lineage>
        <taxon>Eukaryota</taxon>
        <taxon>Fungi</taxon>
        <taxon>Fungi incertae sedis</taxon>
        <taxon>Mucoromycota</taxon>
        <taxon>Mucoromycotina</taxon>
        <taxon>Endogonomycetes</taxon>
        <taxon>Endogonales</taxon>
        <taxon>Endogonales incertae sedis</taxon>
        <taxon>Bifiguratus</taxon>
    </lineage>
</organism>
<dbReference type="InterPro" id="IPR015915">
    <property type="entry name" value="Kelch-typ_b-propeller"/>
</dbReference>
<feature type="chain" id="PRO_5013012056" description="Galactose oxidase" evidence="4">
    <location>
        <begin position="21"/>
        <end position="540"/>
    </location>
</feature>
<keyword evidence="4" id="KW-0732">Signal</keyword>
<protein>
    <recommendedName>
        <fullName evidence="7">Galactose oxidase</fullName>
    </recommendedName>
</protein>
<gene>
    <name evidence="5" type="ORF">BZG36_00107</name>
</gene>
<dbReference type="PANTHER" id="PTHR47435:SF4">
    <property type="entry name" value="KELCH REPEAT PROTEIN (AFU_ORTHOLOGUE AFUA_5G12780)"/>
    <property type="match status" value="1"/>
</dbReference>
<evidence type="ECO:0000256" key="2">
    <source>
        <dbReference type="ARBA" id="ARBA00023004"/>
    </source>
</evidence>
<dbReference type="Gene3D" id="2.120.10.80">
    <property type="entry name" value="Kelch-type beta propeller"/>
    <property type="match status" value="1"/>
</dbReference>
<evidence type="ECO:0000313" key="5">
    <source>
        <dbReference type="EMBL" id="OZJ06802.1"/>
    </source>
</evidence>
<name>A0A261Y865_9FUNG</name>
<keyword evidence="3" id="KW-0472">Membrane</keyword>
<accession>A0A261Y865</accession>
<dbReference type="Proteomes" id="UP000242875">
    <property type="component" value="Unassembled WGS sequence"/>
</dbReference>
<evidence type="ECO:0000256" key="4">
    <source>
        <dbReference type="SAM" id="SignalP"/>
    </source>
</evidence>
<keyword evidence="2" id="KW-0408">Iron</keyword>